<evidence type="ECO:0000313" key="3">
    <source>
        <dbReference type="Proteomes" id="UP001469365"/>
    </source>
</evidence>
<gene>
    <name evidence="2" type="ORF">WMW72_19435</name>
</gene>
<protein>
    <submittedName>
        <fullName evidence="2">Uncharacterized protein</fullName>
    </submittedName>
</protein>
<keyword evidence="1" id="KW-0472">Membrane</keyword>
<dbReference type="EMBL" id="JBBPCC010000013">
    <property type="protein sequence ID" value="MEK8130081.1"/>
    <property type="molecule type" value="Genomic_DNA"/>
</dbReference>
<dbReference type="Proteomes" id="UP001469365">
    <property type="component" value="Unassembled WGS sequence"/>
</dbReference>
<proteinExistence type="predicted"/>
<organism evidence="2 3">
    <name type="scientific">Paenibacillus filicis</name>
    <dbReference type="NCBI Taxonomy" id="669464"/>
    <lineage>
        <taxon>Bacteria</taxon>
        <taxon>Bacillati</taxon>
        <taxon>Bacillota</taxon>
        <taxon>Bacilli</taxon>
        <taxon>Bacillales</taxon>
        <taxon>Paenibacillaceae</taxon>
        <taxon>Paenibacillus</taxon>
    </lineage>
</organism>
<feature type="transmembrane region" description="Helical" evidence="1">
    <location>
        <begin position="63"/>
        <end position="84"/>
    </location>
</feature>
<keyword evidence="1" id="KW-0812">Transmembrane</keyword>
<comment type="caution">
    <text evidence="2">The sequence shown here is derived from an EMBL/GenBank/DDBJ whole genome shotgun (WGS) entry which is preliminary data.</text>
</comment>
<dbReference type="InterPro" id="IPR027387">
    <property type="entry name" value="Cytb/b6-like_sf"/>
</dbReference>
<name>A0ABU9DPC1_9BACL</name>
<keyword evidence="1" id="KW-1133">Transmembrane helix</keyword>
<sequence length="91" mass="10214">MVRNVLQSLVCAAVLLLMIVAAKLAWGLYLTARYVPDIIQTYSSADHLQSKTSIGFIVSRWSMGWMVLAILAAMAVFIVGKLWWTKRKRTA</sequence>
<dbReference type="Gene3D" id="1.20.810.10">
    <property type="entry name" value="Cytochrome Bc1 Complex, Chain C"/>
    <property type="match status" value="1"/>
</dbReference>
<keyword evidence="3" id="KW-1185">Reference proteome</keyword>
<evidence type="ECO:0000313" key="2">
    <source>
        <dbReference type="EMBL" id="MEK8130081.1"/>
    </source>
</evidence>
<accession>A0ABU9DPC1</accession>
<evidence type="ECO:0000256" key="1">
    <source>
        <dbReference type="SAM" id="Phobius"/>
    </source>
</evidence>
<reference evidence="2 3" key="1">
    <citation type="submission" date="2024-04" db="EMBL/GenBank/DDBJ databases">
        <title>draft genome sequnece of Paenibacillus filicis.</title>
        <authorList>
            <person name="Kim D.-U."/>
        </authorList>
    </citation>
    <scope>NUCLEOTIDE SEQUENCE [LARGE SCALE GENOMIC DNA]</scope>
    <source>
        <strain evidence="2 3">KACC14197</strain>
    </source>
</reference>